<evidence type="ECO:0000313" key="2">
    <source>
        <dbReference type="Proteomes" id="UP000887116"/>
    </source>
</evidence>
<dbReference type="EMBL" id="BMAO01030162">
    <property type="protein sequence ID" value="GFQ66168.1"/>
    <property type="molecule type" value="Genomic_DNA"/>
</dbReference>
<reference evidence="1" key="1">
    <citation type="submission" date="2020-07" db="EMBL/GenBank/DDBJ databases">
        <title>Multicomponent nature underlies the extraordinary mechanical properties of spider dragline silk.</title>
        <authorList>
            <person name="Kono N."/>
            <person name="Nakamura H."/>
            <person name="Mori M."/>
            <person name="Yoshida Y."/>
            <person name="Ohtoshi R."/>
            <person name="Malay A.D."/>
            <person name="Moran D.A.P."/>
            <person name="Tomita M."/>
            <person name="Numata K."/>
            <person name="Arakawa K."/>
        </authorList>
    </citation>
    <scope>NUCLEOTIDE SEQUENCE</scope>
</reference>
<accession>A0A8X6KAM8</accession>
<dbReference type="Proteomes" id="UP000887116">
    <property type="component" value="Unassembled WGS sequence"/>
</dbReference>
<sequence>MHPLYRLDSHYLLIIHRWVYRNFVESYILNVPVGTELLVNGRKDHYLTNRFVRTEEGFLYDPMVHAHECNRFVSAYVSNPTGWILTPEAMGTLILDGFDTKPPTLYVYTDQVKLLIRMDHMVWTVGKRPHPDWKLVGYIQWKSVRNPQPEGKRVYKSFHEFWGKSIESGNRLFGWKKYLCGETCNIVQMTRKKCCVELLSQVALKKIFFLSL</sequence>
<dbReference type="OrthoDB" id="2579248at2759"/>
<proteinExistence type="predicted"/>
<keyword evidence="2" id="KW-1185">Reference proteome</keyword>
<name>A0A8X6KAM8_TRICU</name>
<organism evidence="1 2">
    <name type="scientific">Trichonephila clavata</name>
    <name type="common">Joro spider</name>
    <name type="synonym">Nephila clavata</name>
    <dbReference type="NCBI Taxonomy" id="2740835"/>
    <lineage>
        <taxon>Eukaryota</taxon>
        <taxon>Metazoa</taxon>
        <taxon>Ecdysozoa</taxon>
        <taxon>Arthropoda</taxon>
        <taxon>Chelicerata</taxon>
        <taxon>Arachnida</taxon>
        <taxon>Araneae</taxon>
        <taxon>Araneomorphae</taxon>
        <taxon>Entelegynae</taxon>
        <taxon>Araneoidea</taxon>
        <taxon>Nephilidae</taxon>
        <taxon>Trichonephila</taxon>
    </lineage>
</organism>
<dbReference type="AlphaFoldDB" id="A0A8X6KAM8"/>
<protein>
    <submittedName>
        <fullName evidence="1">Uncharacterized protein</fullName>
    </submittedName>
</protein>
<comment type="caution">
    <text evidence="1">The sequence shown here is derived from an EMBL/GenBank/DDBJ whole genome shotgun (WGS) entry which is preliminary data.</text>
</comment>
<evidence type="ECO:0000313" key="1">
    <source>
        <dbReference type="EMBL" id="GFQ66168.1"/>
    </source>
</evidence>
<gene>
    <name evidence="1" type="ORF">TNCT_602371</name>
</gene>